<dbReference type="SMART" id="SM00490">
    <property type="entry name" value="HELICc"/>
    <property type="match status" value="1"/>
</dbReference>
<evidence type="ECO:0000313" key="12">
    <source>
        <dbReference type="Proteomes" id="UP000033731"/>
    </source>
</evidence>
<dbReference type="SMART" id="SM00487">
    <property type="entry name" value="DEXDc"/>
    <property type="match status" value="1"/>
</dbReference>
<name>A0A095BG75_9HYPH</name>
<dbReference type="GO" id="GO:0006281">
    <property type="term" value="P:DNA repair"/>
    <property type="evidence" value="ECO:0007669"/>
    <property type="project" value="UniProtKB-KW"/>
</dbReference>
<accession>A0A095BG75</accession>
<dbReference type="SUPFAM" id="SSF50249">
    <property type="entry name" value="Nucleic acid-binding proteins"/>
    <property type="match status" value="1"/>
</dbReference>
<dbReference type="Proteomes" id="UP000033731">
    <property type="component" value="Unassembled WGS sequence"/>
</dbReference>
<organism evidence="11 12">
    <name type="scientific">Candidatus Liberibacter solanacearum</name>
    <dbReference type="NCBI Taxonomy" id="556287"/>
    <lineage>
        <taxon>Bacteria</taxon>
        <taxon>Pseudomonadati</taxon>
        <taxon>Pseudomonadota</taxon>
        <taxon>Alphaproteobacteria</taxon>
        <taxon>Hyphomicrobiales</taxon>
        <taxon>Rhizobiaceae</taxon>
        <taxon>Liberibacter</taxon>
    </lineage>
</organism>
<dbReference type="PROSITE" id="PS51192">
    <property type="entry name" value="HELICASE_ATP_BIND_1"/>
    <property type="match status" value="1"/>
</dbReference>
<keyword evidence="2" id="KW-0227">DNA damage</keyword>
<evidence type="ECO:0000259" key="10">
    <source>
        <dbReference type="PROSITE" id="PS51194"/>
    </source>
</evidence>
<dbReference type="Pfam" id="PF00271">
    <property type="entry name" value="Helicase_C"/>
    <property type="match status" value="1"/>
</dbReference>
<dbReference type="NCBIfam" id="NF008164">
    <property type="entry name" value="PRK10917.1-2"/>
    <property type="match status" value="1"/>
</dbReference>
<evidence type="ECO:0000256" key="3">
    <source>
        <dbReference type="ARBA" id="ARBA00022801"/>
    </source>
</evidence>
<comment type="caution">
    <text evidence="11">The sequence shown here is derived from an EMBL/GenBank/DDBJ whole genome shotgun (WGS) entry which is preliminary data.</text>
</comment>
<dbReference type="InterPro" id="IPR001650">
    <property type="entry name" value="Helicase_C-like"/>
</dbReference>
<dbReference type="PANTHER" id="PTHR47964">
    <property type="entry name" value="ATP-DEPENDENT DNA HELICASE HOMOLOG RECG, CHLOROPLASTIC"/>
    <property type="match status" value="1"/>
</dbReference>
<gene>
    <name evidence="11" type="ORF">DJ66_0086</name>
</gene>
<dbReference type="PANTHER" id="PTHR47964:SF1">
    <property type="entry name" value="ATP-DEPENDENT DNA HELICASE HOMOLOG RECG, CHLOROPLASTIC"/>
    <property type="match status" value="1"/>
</dbReference>
<reference evidence="11 12" key="1">
    <citation type="journal article" date="2015" name="Phytopathology">
        <title>Genomes of Candidatus Liberibacter solanacearum haplotype A from New Zealand and the USA suggest significant genome plasticity in the species.</title>
        <authorList>
            <person name="Thompson S.M."/>
            <person name="Johnson C.P."/>
            <person name="Lu A.Y."/>
            <person name="Frampton R.A."/>
            <person name="Sullivan K.L."/>
            <person name="Fiers M.W."/>
            <person name="Crowhurst R.N."/>
            <person name="Pitman A.R."/>
            <person name="Scott I."/>
            <person name="Gudmestad N.C."/>
            <person name="Smith G.R."/>
        </authorList>
    </citation>
    <scope>NUCLEOTIDE SEQUENCE [LARGE SCALE GENOMIC DNA]</scope>
    <source>
        <strain evidence="11 12">LsoNZ1</strain>
    </source>
</reference>
<dbReference type="InterPro" id="IPR012340">
    <property type="entry name" value="NA-bd_OB-fold"/>
</dbReference>
<dbReference type="CDD" id="cd17992">
    <property type="entry name" value="DEXHc_RecG"/>
    <property type="match status" value="1"/>
</dbReference>
<evidence type="ECO:0000256" key="5">
    <source>
        <dbReference type="ARBA" id="ARBA00022840"/>
    </source>
</evidence>
<dbReference type="Pfam" id="PF00270">
    <property type="entry name" value="DEAD"/>
    <property type="match status" value="1"/>
</dbReference>
<dbReference type="Pfam" id="PF17191">
    <property type="entry name" value="RecG_wedge"/>
    <property type="match status" value="1"/>
</dbReference>
<dbReference type="GO" id="GO:0016787">
    <property type="term" value="F:hydrolase activity"/>
    <property type="evidence" value="ECO:0007669"/>
    <property type="project" value="UniProtKB-KW"/>
</dbReference>
<dbReference type="Gene3D" id="3.40.50.300">
    <property type="entry name" value="P-loop containing nucleotide triphosphate hydrolases"/>
    <property type="match status" value="2"/>
</dbReference>
<dbReference type="PROSITE" id="PS51194">
    <property type="entry name" value="HELICASE_CTER"/>
    <property type="match status" value="1"/>
</dbReference>
<dbReference type="SUPFAM" id="SSF52540">
    <property type="entry name" value="P-loop containing nucleoside triphosphate hydrolases"/>
    <property type="match status" value="2"/>
</dbReference>
<dbReference type="GO" id="GO:0005524">
    <property type="term" value="F:ATP binding"/>
    <property type="evidence" value="ECO:0007669"/>
    <property type="project" value="UniProtKB-KW"/>
</dbReference>
<dbReference type="NCBIfam" id="NF008168">
    <property type="entry name" value="PRK10917.2-2"/>
    <property type="match status" value="1"/>
</dbReference>
<keyword evidence="4 11" id="KW-0347">Helicase</keyword>
<dbReference type="GO" id="GO:0003678">
    <property type="term" value="F:DNA helicase activity"/>
    <property type="evidence" value="ECO:0007669"/>
    <property type="project" value="TreeGrafter"/>
</dbReference>
<feature type="domain" description="Helicase ATP-binding" evidence="9">
    <location>
        <begin position="287"/>
        <end position="448"/>
    </location>
</feature>
<evidence type="ECO:0000256" key="8">
    <source>
        <dbReference type="ARBA" id="ARBA00049819"/>
    </source>
</evidence>
<keyword evidence="6" id="KW-0238">DNA-binding</keyword>
<dbReference type="EMBL" id="JMTK01000001">
    <property type="protein sequence ID" value="KJZ82479.1"/>
    <property type="molecule type" value="Genomic_DNA"/>
</dbReference>
<evidence type="ECO:0000256" key="2">
    <source>
        <dbReference type="ARBA" id="ARBA00022763"/>
    </source>
</evidence>
<evidence type="ECO:0000256" key="6">
    <source>
        <dbReference type="ARBA" id="ARBA00023125"/>
    </source>
</evidence>
<feature type="domain" description="Helicase C-terminal" evidence="10">
    <location>
        <begin position="467"/>
        <end position="633"/>
    </location>
</feature>
<dbReference type="GO" id="GO:0003677">
    <property type="term" value="F:DNA binding"/>
    <property type="evidence" value="ECO:0007669"/>
    <property type="project" value="UniProtKB-KW"/>
</dbReference>
<keyword evidence="1" id="KW-0547">Nucleotide-binding</keyword>
<proteinExistence type="predicted"/>
<sequence length="700" mass="79341">MRPSLLNPLFAPLSTLRGVGEKNVLLFSKIIDFGNANESRFIDLLFYYPSSFIDRRYHPKISEISEERVVTITGHIASLPSVRSPKKIPYQILLNDGTGEISLLFFHKKTEWLKNIFFKGRKITVTGQIKKFKNRLTMIHPHYFFYDSQDVIFPLIEPIYSLPTGLSADFFKKIVNEALSRLPTLPEWLENDLLQEKSFPSMKEAFKIIHNPRDVKDFEWTSPARERLAYDEFLAGQIALLLIRKKFKEELGIPIQVEGKLAQKIVQSLPFSPTKSQNLAIRDILQDMSQKNRMLRILQGDVGSGKTLVALIAMATAVEAGGQAVIMAPIGILAQQHYEFIKKYTQDSQIGIEIITGNMPKSQRKIALKRIANGQAQIIIGTHALFQDSIQYHKLILIVVDEQHRFGVQQRLKLTQKGNSPHVLLMTATPIPRTLILTAFGDINVSKITEKPAGRKPIKTVIIPISRINEVVERLKVVVSENKKAYWICPQIEEKEESHFCSVIERFKSLQEQFGSDIAIIHGRMSDADKESIMNSFKNGTYKLLIATTVIEVGVDVIDASIIIIEHAEHFGLAQLHQLRGRVGRGKEVSSCILLYHPPLSGVSYTRLSILRNTEDGFLIAEEDLKQRGEGEILGIKQSGMPKFLIAQPELHSTLLEIARKDAMNIIKQDPNLTSVRGRSLRILLYLYRYNEAFQFIKAG</sequence>
<keyword evidence="7" id="KW-0234">DNA repair</keyword>
<keyword evidence="3 11" id="KW-0378">Hydrolase</keyword>
<dbReference type="PATRIC" id="fig|556287.9.peg.85"/>
<dbReference type="Pfam" id="PF19833">
    <property type="entry name" value="RecG_dom3_C"/>
    <property type="match status" value="1"/>
</dbReference>
<protein>
    <recommendedName>
        <fullName evidence="8">Probable DNA 3'-5' helicase RecG</fullName>
    </recommendedName>
</protein>
<evidence type="ECO:0000313" key="11">
    <source>
        <dbReference type="EMBL" id="KJZ82479.1"/>
    </source>
</evidence>
<dbReference type="Gene3D" id="2.40.50.140">
    <property type="entry name" value="Nucleic acid-binding proteins"/>
    <property type="match status" value="1"/>
</dbReference>
<dbReference type="InterPro" id="IPR033454">
    <property type="entry name" value="RecG_wedge"/>
</dbReference>
<dbReference type="AlphaFoldDB" id="A0A095BG75"/>
<dbReference type="InterPro" id="IPR011545">
    <property type="entry name" value="DEAD/DEAH_box_helicase_dom"/>
</dbReference>
<evidence type="ECO:0000256" key="4">
    <source>
        <dbReference type="ARBA" id="ARBA00022806"/>
    </source>
</evidence>
<evidence type="ECO:0000259" key="9">
    <source>
        <dbReference type="PROSITE" id="PS51192"/>
    </source>
</evidence>
<dbReference type="RefSeq" id="WP_034441509.1">
    <property type="nucleotide sequence ID" value="NZ_JMTK01000001.1"/>
</dbReference>
<dbReference type="InterPro" id="IPR045562">
    <property type="entry name" value="RecG_dom3_C"/>
</dbReference>
<evidence type="ECO:0000256" key="7">
    <source>
        <dbReference type="ARBA" id="ARBA00023204"/>
    </source>
</evidence>
<dbReference type="InterPro" id="IPR014001">
    <property type="entry name" value="Helicase_ATP-bd"/>
</dbReference>
<keyword evidence="5" id="KW-0067">ATP-binding</keyword>
<evidence type="ECO:0000256" key="1">
    <source>
        <dbReference type="ARBA" id="ARBA00022741"/>
    </source>
</evidence>
<dbReference type="InterPro" id="IPR047112">
    <property type="entry name" value="RecG/Mfd"/>
</dbReference>
<dbReference type="InterPro" id="IPR027417">
    <property type="entry name" value="P-loop_NTPase"/>
</dbReference>
<keyword evidence="12" id="KW-1185">Reference proteome</keyword>
<dbReference type="CDD" id="cd04488">
    <property type="entry name" value="RecG_wedge_OBF"/>
    <property type="match status" value="1"/>
</dbReference>